<reference evidence="1" key="1">
    <citation type="submission" date="2023-03" db="EMBL/GenBank/DDBJ databases">
        <title>Massive genome expansion in bonnet fungi (Mycena s.s.) driven by repeated elements and novel gene families across ecological guilds.</title>
        <authorList>
            <consortium name="Lawrence Berkeley National Laboratory"/>
            <person name="Harder C.B."/>
            <person name="Miyauchi S."/>
            <person name="Viragh M."/>
            <person name="Kuo A."/>
            <person name="Thoen E."/>
            <person name="Andreopoulos B."/>
            <person name="Lu D."/>
            <person name="Skrede I."/>
            <person name="Drula E."/>
            <person name="Henrissat B."/>
            <person name="Morin E."/>
            <person name="Kohler A."/>
            <person name="Barry K."/>
            <person name="LaButti K."/>
            <person name="Morin E."/>
            <person name="Salamov A."/>
            <person name="Lipzen A."/>
            <person name="Mereny Z."/>
            <person name="Hegedus B."/>
            <person name="Baldrian P."/>
            <person name="Stursova M."/>
            <person name="Weitz H."/>
            <person name="Taylor A."/>
            <person name="Grigoriev I.V."/>
            <person name="Nagy L.G."/>
            <person name="Martin F."/>
            <person name="Kauserud H."/>
        </authorList>
    </citation>
    <scope>NUCLEOTIDE SEQUENCE</scope>
    <source>
        <strain evidence="1">CBHHK182m</strain>
    </source>
</reference>
<keyword evidence="2" id="KW-1185">Reference proteome</keyword>
<dbReference type="AlphaFoldDB" id="A0AAD7K726"/>
<evidence type="ECO:0000313" key="2">
    <source>
        <dbReference type="Proteomes" id="UP001215598"/>
    </source>
</evidence>
<sequence length="155" mass="17579">MHALTDYAFPHISTPLLPGLGLDRDDGEAGHAFELLHLGFIIEVEIPKKEVKTPNRMQHMIRLLGRIKSKTFEIDSSTVNLLLSSLESEVIYEVDVGTQEKYVNQKHQSFGRYRIGEYSTDEVEDDGAAERETGIEIHRIESLEIGAEEEVDVRQ</sequence>
<dbReference type="Proteomes" id="UP001215598">
    <property type="component" value="Unassembled WGS sequence"/>
</dbReference>
<protein>
    <submittedName>
        <fullName evidence="1">Uncharacterized protein</fullName>
    </submittedName>
</protein>
<name>A0AAD7K726_9AGAR</name>
<evidence type="ECO:0000313" key="1">
    <source>
        <dbReference type="EMBL" id="KAJ7778457.1"/>
    </source>
</evidence>
<proteinExistence type="predicted"/>
<gene>
    <name evidence="1" type="ORF">B0H16DRAFT_1503566</name>
</gene>
<comment type="caution">
    <text evidence="1">The sequence shown here is derived from an EMBL/GenBank/DDBJ whole genome shotgun (WGS) entry which is preliminary data.</text>
</comment>
<organism evidence="1 2">
    <name type="scientific">Mycena metata</name>
    <dbReference type="NCBI Taxonomy" id="1033252"/>
    <lineage>
        <taxon>Eukaryota</taxon>
        <taxon>Fungi</taxon>
        <taxon>Dikarya</taxon>
        <taxon>Basidiomycota</taxon>
        <taxon>Agaricomycotina</taxon>
        <taxon>Agaricomycetes</taxon>
        <taxon>Agaricomycetidae</taxon>
        <taxon>Agaricales</taxon>
        <taxon>Marasmiineae</taxon>
        <taxon>Mycenaceae</taxon>
        <taxon>Mycena</taxon>
    </lineage>
</organism>
<accession>A0AAD7K726</accession>
<dbReference type="EMBL" id="JARKIB010000007">
    <property type="protein sequence ID" value="KAJ7778457.1"/>
    <property type="molecule type" value="Genomic_DNA"/>
</dbReference>